<protein>
    <submittedName>
        <fullName evidence="1">Uncharacterized protein</fullName>
    </submittedName>
</protein>
<keyword evidence="2" id="KW-1185">Reference proteome</keyword>
<evidence type="ECO:0000313" key="2">
    <source>
        <dbReference type="Proteomes" id="UP001595859"/>
    </source>
</evidence>
<gene>
    <name evidence="1" type="ORF">ACFPCV_37645</name>
</gene>
<dbReference type="Proteomes" id="UP001595859">
    <property type="component" value="Unassembled WGS sequence"/>
</dbReference>
<dbReference type="EMBL" id="JBHSIS010000027">
    <property type="protein sequence ID" value="MFC4859253.1"/>
    <property type="molecule type" value="Genomic_DNA"/>
</dbReference>
<proteinExistence type="predicted"/>
<evidence type="ECO:0000313" key="1">
    <source>
        <dbReference type="EMBL" id="MFC4859253.1"/>
    </source>
</evidence>
<organism evidence="1 2">
    <name type="scientific">Actinophytocola glycyrrhizae</name>
    <dbReference type="NCBI Taxonomy" id="2044873"/>
    <lineage>
        <taxon>Bacteria</taxon>
        <taxon>Bacillati</taxon>
        <taxon>Actinomycetota</taxon>
        <taxon>Actinomycetes</taxon>
        <taxon>Pseudonocardiales</taxon>
        <taxon>Pseudonocardiaceae</taxon>
    </lineage>
</organism>
<name>A0ABV9SBZ6_9PSEU</name>
<accession>A0ABV9SBZ6</accession>
<reference evidence="2" key="1">
    <citation type="journal article" date="2019" name="Int. J. Syst. Evol. Microbiol.">
        <title>The Global Catalogue of Microorganisms (GCM) 10K type strain sequencing project: providing services to taxonomists for standard genome sequencing and annotation.</title>
        <authorList>
            <consortium name="The Broad Institute Genomics Platform"/>
            <consortium name="The Broad Institute Genome Sequencing Center for Infectious Disease"/>
            <person name="Wu L."/>
            <person name="Ma J."/>
        </authorList>
    </citation>
    <scope>NUCLEOTIDE SEQUENCE [LARGE SCALE GENOMIC DNA]</scope>
    <source>
        <strain evidence="2">ZS-22-S1</strain>
    </source>
</reference>
<comment type="caution">
    <text evidence="1">The sequence shown here is derived from an EMBL/GenBank/DDBJ whole genome shotgun (WGS) entry which is preliminary data.</text>
</comment>
<sequence>MRTNIPREHYDGTPGLWAYARGLLIETCYALPWTPLALFVGVETDNDDNTTAVVLTIVAKDENTDHNNDIVTVVWRQDRDPGDRGHDVWQLTINGAVRRHPGSTHVRPSPPILAGIIRDAING</sequence>
<dbReference type="RefSeq" id="WP_378062201.1">
    <property type="nucleotide sequence ID" value="NZ_JBHSIS010000027.1"/>
</dbReference>